<organism evidence="3 4">
    <name type="scientific">Absidia repens</name>
    <dbReference type="NCBI Taxonomy" id="90262"/>
    <lineage>
        <taxon>Eukaryota</taxon>
        <taxon>Fungi</taxon>
        <taxon>Fungi incertae sedis</taxon>
        <taxon>Mucoromycota</taxon>
        <taxon>Mucoromycotina</taxon>
        <taxon>Mucoromycetes</taxon>
        <taxon>Mucorales</taxon>
        <taxon>Cunninghamellaceae</taxon>
        <taxon>Absidia</taxon>
    </lineage>
</organism>
<dbReference type="EMBL" id="MCGE01000020">
    <property type="protein sequence ID" value="ORZ11810.1"/>
    <property type="molecule type" value="Genomic_DNA"/>
</dbReference>
<gene>
    <name evidence="3" type="ORF">BCR42DRAFT_332294</name>
</gene>
<proteinExistence type="predicted"/>
<reference evidence="3 4" key="1">
    <citation type="submission" date="2016-07" db="EMBL/GenBank/DDBJ databases">
        <title>Pervasive Adenine N6-methylation of Active Genes in Fungi.</title>
        <authorList>
            <consortium name="DOE Joint Genome Institute"/>
            <person name="Mondo S.J."/>
            <person name="Dannebaum R.O."/>
            <person name="Kuo R.C."/>
            <person name="Labutti K."/>
            <person name="Haridas S."/>
            <person name="Kuo A."/>
            <person name="Salamov A."/>
            <person name="Ahrendt S.R."/>
            <person name="Lipzen A."/>
            <person name="Sullivan W."/>
            <person name="Andreopoulos W.B."/>
            <person name="Clum A."/>
            <person name="Lindquist E."/>
            <person name="Daum C."/>
            <person name="Ramamoorthy G.K."/>
            <person name="Gryganskyi A."/>
            <person name="Culley D."/>
            <person name="Magnuson J.K."/>
            <person name="James T.Y."/>
            <person name="O'Malley M.A."/>
            <person name="Stajich J.E."/>
            <person name="Spatafora J.W."/>
            <person name="Visel A."/>
            <person name="Grigoriev I.V."/>
        </authorList>
    </citation>
    <scope>NUCLEOTIDE SEQUENCE [LARGE SCALE GENOMIC DNA]</scope>
    <source>
        <strain evidence="3 4">NRRL 1336</strain>
    </source>
</reference>
<feature type="region of interest" description="Disordered" evidence="1">
    <location>
        <begin position="122"/>
        <end position="156"/>
    </location>
</feature>
<evidence type="ECO:0000256" key="1">
    <source>
        <dbReference type="SAM" id="MobiDB-lite"/>
    </source>
</evidence>
<evidence type="ECO:0000313" key="4">
    <source>
        <dbReference type="Proteomes" id="UP000193560"/>
    </source>
</evidence>
<accession>A0A1X2I8L6</accession>
<feature type="domain" description="CCDC43 PWI-like" evidence="2">
    <location>
        <begin position="8"/>
        <end position="71"/>
    </location>
</feature>
<dbReference type="OrthoDB" id="18679at2759"/>
<name>A0A1X2I8L6_9FUNG</name>
<dbReference type="AlphaFoldDB" id="A0A1X2I8L6"/>
<protein>
    <recommendedName>
        <fullName evidence="2">CCDC43 PWI-like domain-containing protein</fullName>
    </recommendedName>
</protein>
<evidence type="ECO:0000259" key="2">
    <source>
        <dbReference type="Pfam" id="PF26091"/>
    </source>
</evidence>
<sequence length="156" mass="18073">MDLVDQVTQQLKAIELEDDDISEYIVGIVQDDSIEDDEKHQVIGEFLAETTDEPTDSLIDTILSNWKAMKQDQEKVELDRKAQQVEQAQALEKERLIKSEKEREELAQKAAELAATKQLSKEQKIQRDRLRQQYDDMDTVSRDGKKRGLGHEYIVQ</sequence>
<dbReference type="Pfam" id="PF26091">
    <property type="entry name" value="PWI_CCDC43"/>
    <property type="match status" value="1"/>
</dbReference>
<dbReference type="InterPro" id="IPR058771">
    <property type="entry name" value="PWI_CCDC43"/>
</dbReference>
<dbReference type="Proteomes" id="UP000193560">
    <property type="component" value="Unassembled WGS sequence"/>
</dbReference>
<keyword evidence="4" id="KW-1185">Reference proteome</keyword>
<comment type="caution">
    <text evidence="3">The sequence shown here is derived from an EMBL/GenBank/DDBJ whole genome shotgun (WGS) entry which is preliminary data.</text>
</comment>
<evidence type="ECO:0000313" key="3">
    <source>
        <dbReference type="EMBL" id="ORZ11810.1"/>
    </source>
</evidence>
<feature type="compositionally biased region" description="Basic and acidic residues" evidence="1">
    <location>
        <begin position="122"/>
        <end position="143"/>
    </location>
</feature>